<feature type="transmembrane region" description="Helical" evidence="2">
    <location>
        <begin position="122"/>
        <end position="144"/>
    </location>
</feature>
<gene>
    <name evidence="4" type="ORF">ACFO9K_01165</name>
</gene>
<evidence type="ECO:0000259" key="3">
    <source>
        <dbReference type="Pfam" id="PF25928"/>
    </source>
</evidence>
<evidence type="ECO:0000256" key="1">
    <source>
        <dbReference type="SAM" id="MobiDB-lite"/>
    </source>
</evidence>
<dbReference type="EMBL" id="JBHSHT010000001">
    <property type="protein sequence ID" value="MFC4822862.1"/>
    <property type="molecule type" value="Genomic_DNA"/>
</dbReference>
<feature type="transmembrane region" description="Helical" evidence="2">
    <location>
        <begin position="332"/>
        <end position="353"/>
    </location>
</feature>
<evidence type="ECO:0000313" key="4">
    <source>
        <dbReference type="EMBL" id="MFC4822862.1"/>
    </source>
</evidence>
<dbReference type="RefSeq" id="WP_254267626.1">
    <property type="nucleotide sequence ID" value="NZ_CP100400.1"/>
</dbReference>
<keyword evidence="2" id="KW-1133">Transmembrane helix</keyword>
<dbReference type="Pfam" id="PF25928">
    <property type="entry name" value="DUF7973"/>
    <property type="match status" value="1"/>
</dbReference>
<feature type="domain" description="DUF7973" evidence="3">
    <location>
        <begin position="3"/>
        <end position="392"/>
    </location>
</feature>
<evidence type="ECO:0000313" key="5">
    <source>
        <dbReference type="Proteomes" id="UP001595945"/>
    </source>
</evidence>
<keyword evidence="2" id="KW-0472">Membrane</keyword>
<feature type="transmembrane region" description="Helical" evidence="2">
    <location>
        <begin position="245"/>
        <end position="264"/>
    </location>
</feature>
<feature type="transmembrane region" description="Helical" evidence="2">
    <location>
        <begin position="12"/>
        <end position="39"/>
    </location>
</feature>
<feature type="compositionally biased region" description="Basic and acidic residues" evidence="1">
    <location>
        <begin position="210"/>
        <end position="224"/>
    </location>
</feature>
<protein>
    <recommendedName>
        <fullName evidence="3">DUF7973 domain-containing protein</fullName>
    </recommendedName>
</protein>
<dbReference type="GeneID" id="73046096"/>
<accession>A0ABD5PWH1</accession>
<comment type="caution">
    <text evidence="4">The sequence shown here is derived from an EMBL/GenBank/DDBJ whole genome shotgun (WGS) entry which is preliminary data.</text>
</comment>
<dbReference type="InterPro" id="IPR058279">
    <property type="entry name" value="DUF7973"/>
</dbReference>
<sequence length="395" mass="39814">MAWGDLWAVEMLLAAFAGGAFGAALGALPAFIFTGFMVIAGESANAIGKIVAGGSDAGTASELAAVGITGSIAFGPVFSPAISFAGGAAAAAYAAKKGYMDTDFDFHEAKNIAFAQGTKPDVLAVGGAFGIVGYWLTVASSTLGMPYDPIAMGVVLSAVIHRVVFGYDIIGDTSGGILDMGPFEDGDRRVIGEAATADTDGSGEPAADGGEQREDARASSETRSDGGTAEGRFVVEPWLPHQYKWANVAMLGFVVGVLAAFVAYKTGSPFLAFGISAASLVFLNCGVEQIPVTHHISLPASTAALALAPAGMSVSTAPIAEVAAAIPLGPALAVGGVFGLVCALVGELVQRVFYAHADTHFDPPAAAIVVGTFLVAVLASVGVFSQSVWVPSLGF</sequence>
<keyword evidence="2" id="KW-0812">Transmembrane</keyword>
<proteinExistence type="predicted"/>
<feature type="transmembrane region" description="Helical" evidence="2">
    <location>
        <begin position="270"/>
        <end position="287"/>
    </location>
</feature>
<feature type="transmembrane region" description="Helical" evidence="2">
    <location>
        <begin position="365"/>
        <end position="389"/>
    </location>
</feature>
<reference evidence="4 5" key="1">
    <citation type="journal article" date="2019" name="Int. J. Syst. Evol. Microbiol.">
        <title>The Global Catalogue of Microorganisms (GCM) 10K type strain sequencing project: providing services to taxonomists for standard genome sequencing and annotation.</title>
        <authorList>
            <consortium name="The Broad Institute Genomics Platform"/>
            <consortium name="The Broad Institute Genome Sequencing Center for Infectious Disease"/>
            <person name="Wu L."/>
            <person name="Ma J."/>
        </authorList>
    </citation>
    <scope>NUCLEOTIDE SEQUENCE [LARGE SCALE GENOMIC DNA]</scope>
    <source>
        <strain evidence="4 5">XZYJ18</strain>
    </source>
</reference>
<keyword evidence="5" id="KW-1185">Reference proteome</keyword>
<evidence type="ECO:0000256" key="2">
    <source>
        <dbReference type="SAM" id="Phobius"/>
    </source>
</evidence>
<dbReference type="AlphaFoldDB" id="A0ABD5PWH1"/>
<name>A0ABD5PWH1_9EURY</name>
<organism evidence="4 5">
    <name type="scientific">Halorussus aquaticus</name>
    <dbReference type="NCBI Taxonomy" id="2953748"/>
    <lineage>
        <taxon>Archaea</taxon>
        <taxon>Methanobacteriati</taxon>
        <taxon>Methanobacteriota</taxon>
        <taxon>Stenosarchaea group</taxon>
        <taxon>Halobacteria</taxon>
        <taxon>Halobacteriales</taxon>
        <taxon>Haladaptataceae</taxon>
        <taxon>Halorussus</taxon>
    </lineage>
</organism>
<feature type="region of interest" description="Disordered" evidence="1">
    <location>
        <begin position="194"/>
        <end position="228"/>
    </location>
</feature>
<dbReference type="Proteomes" id="UP001595945">
    <property type="component" value="Unassembled WGS sequence"/>
</dbReference>